<feature type="domain" description="N-acetyltransferase" evidence="3">
    <location>
        <begin position="3"/>
        <end position="147"/>
    </location>
</feature>
<evidence type="ECO:0000256" key="2">
    <source>
        <dbReference type="ARBA" id="ARBA00023315"/>
    </source>
</evidence>
<reference evidence="4" key="2">
    <citation type="submission" date="2020-09" db="EMBL/GenBank/DDBJ databases">
        <authorList>
            <person name="Sun Q."/>
            <person name="Kim S."/>
        </authorList>
    </citation>
    <scope>NUCLEOTIDE SEQUENCE</scope>
    <source>
        <strain evidence="4">KCTC 23310</strain>
    </source>
</reference>
<dbReference type="PANTHER" id="PTHR43877:SF2">
    <property type="entry name" value="AMINOALKYLPHOSPHONATE N-ACETYLTRANSFERASE-RELATED"/>
    <property type="match status" value="1"/>
</dbReference>
<dbReference type="GO" id="GO:0016747">
    <property type="term" value="F:acyltransferase activity, transferring groups other than amino-acyl groups"/>
    <property type="evidence" value="ECO:0007669"/>
    <property type="project" value="InterPro"/>
</dbReference>
<proteinExistence type="predicted"/>
<sequence>MTPTLRDARPDDAPALAAILRAWLDETPWMPKLHTPDEDRVFLRNLIHTQTVRVAEDTKPLAFLAMDRGLIGALYVAPPARNMGLGALLLQDAQQREPHLTCWCFQANLAAQRFYLRHGFTTARETDGALNEENLPDLCLVWSRPKDAAHD</sequence>
<dbReference type="SUPFAM" id="SSF55729">
    <property type="entry name" value="Acyl-CoA N-acyltransferases (Nat)"/>
    <property type="match status" value="1"/>
</dbReference>
<dbReference type="CDD" id="cd04301">
    <property type="entry name" value="NAT_SF"/>
    <property type="match status" value="1"/>
</dbReference>
<comment type="caution">
    <text evidence="4">The sequence shown here is derived from an EMBL/GenBank/DDBJ whole genome shotgun (WGS) entry which is preliminary data.</text>
</comment>
<dbReference type="PANTHER" id="PTHR43877">
    <property type="entry name" value="AMINOALKYLPHOSPHONATE N-ACETYLTRANSFERASE-RELATED-RELATED"/>
    <property type="match status" value="1"/>
</dbReference>
<dbReference type="RefSeq" id="WP_189411097.1">
    <property type="nucleotide sequence ID" value="NZ_BMYJ01000004.1"/>
</dbReference>
<organism evidence="4 5">
    <name type="scientific">Neogemmobacter tilapiae</name>
    <dbReference type="NCBI Taxonomy" id="875041"/>
    <lineage>
        <taxon>Bacteria</taxon>
        <taxon>Pseudomonadati</taxon>
        <taxon>Pseudomonadota</taxon>
        <taxon>Alphaproteobacteria</taxon>
        <taxon>Rhodobacterales</taxon>
        <taxon>Paracoccaceae</taxon>
        <taxon>Neogemmobacter</taxon>
    </lineage>
</organism>
<evidence type="ECO:0000313" key="5">
    <source>
        <dbReference type="Proteomes" id="UP000638981"/>
    </source>
</evidence>
<dbReference type="Proteomes" id="UP000638981">
    <property type="component" value="Unassembled WGS sequence"/>
</dbReference>
<keyword evidence="5" id="KW-1185">Reference proteome</keyword>
<dbReference type="AlphaFoldDB" id="A0A918TM06"/>
<dbReference type="Pfam" id="PF13508">
    <property type="entry name" value="Acetyltransf_7"/>
    <property type="match status" value="1"/>
</dbReference>
<evidence type="ECO:0000313" key="4">
    <source>
        <dbReference type="EMBL" id="GHC53904.1"/>
    </source>
</evidence>
<accession>A0A918TM06</accession>
<dbReference type="InterPro" id="IPR016181">
    <property type="entry name" value="Acyl_CoA_acyltransferase"/>
</dbReference>
<dbReference type="Gene3D" id="3.40.630.30">
    <property type="match status" value="1"/>
</dbReference>
<dbReference type="PROSITE" id="PS51186">
    <property type="entry name" value="GNAT"/>
    <property type="match status" value="1"/>
</dbReference>
<dbReference type="EMBL" id="BMYJ01000004">
    <property type="protein sequence ID" value="GHC53904.1"/>
    <property type="molecule type" value="Genomic_DNA"/>
</dbReference>
<evidence type="ECO:0000259" key="3">
    <source>
        <dbReference type="PROSITE" id="PS51186"/>
    </source>
</evidence>
<gene>
    <name evidence="4" type="ORF">GCM10007315_15860</name>
</gene>
<protein>
    <submittedName>
        <fullName evidence="4">N-acetyltransferase GCN5</fullName>
    </submittedName>
</protein>
<dbReference type="InterPro" id="IPR050832">
    <property type="entry name" value="Bact_Acetyltransf"/>
</dbReference>
<keyword evidence="2" id="KW-0012">Acyltransferase</keyword>
<evidence type="ECO:0000256" key="1">
    <source>
        <dbReference type="ARBA" id="ARBA00022679"/>
    </source>
</evidence>
<reference evidence="4" key="1">
    <citation type="journal article" date="2014" name="Int. J. Syst. Evol. Microbiol.">
        <title>Complete genome sequence of Corynebacterium casei LMG S-19264T (=DSM 44701T), isolated from a smear-ripened cheese.</title>
        <authorList>
            <consortium name="US DOE Joint Genome Institute (JGI-PGF)"/>
            <person name="Walter F."/>
            <person name="Albersmeier A."/>
            <person name="Kalinowski J."/>
            <person name="Ruckert C."/>
        </authorList>
    </citation>
    <scope>NUCLEOTIDE SEQUENCE</scope>
    <source>
        <strain evidence="4">KCTC 23310</strain>
    </source>
</reference>
<name>A0A918TM06_9RHOB</name>
<dbReference type="InterPro" id="IPR000182">
    <property type="entry name" value="GNAT_dom"/>
</dbReference>
<keyword evidence="1" id="KW-0808">Transferase</keyword>